<feature type="transmembrane region" description="Helical" evidence="5">
    <location>
        <begin position="168"/>
        <end position="199"/>
    </location>
</feature>
<feature type="transmembrane region" description="Helical" evidence="5">
    <location>
        <begin position="6"/>
        <end position="34"/>
    </location>
</feature>
<feature type="domain" description="O-antigen ligase-related" evidence="6">
    <location>
        <begin position="172"/>
        <end position="333"/>
    </location>
</feature>
<dbReference type="Proteomes" id="UP000033054">
    <property type="component" value="Chromosome"/>
</dbReference>
<dbReference type="EMBL" id="CP010429">
    <property type="protein sequence ID" value="AKD55340.1"/>
    <property type="molecule type" value="Genomic_DNA"/>
</dbReference>
<dbReference type="AlphaFoldDB" id="A0A0E3ZVY2"/>
<sequence>MYIMSLFLLLLIVISAYFSMQNIVLVLSLIFIVILNPVVSLKREKANRFLLILIPILFSSFAGINNDAYLSIKDCYYFLMPILFIALGFALSTKISSMHFLKIIVLVGFFTSVMSVLISISKVGFGALLDPYSARIIGRAEGSPAPILGSLILLYCNSGPAKVFKRSYALFFLLFNLLGIYMAASRTYWIFLFCVLLVLYIRKLNAMRGSALFAILFCMLVSVASIQTGDFLAKSDNSFVNKFMHSFREIDIKDYKSDEDVNMSYRGFESYKGMATYYNGQFHNLLIGRGLGQTIDLGLFIDLGGSDFKKIPILHNGYVYTLVKMGAFGLLMTLFFYLSLFRDSWRFSSITNQFAKNIFLIVAGSVFGLLVTNYSIASFYNVNMVIFSIFIGYYISFGQTAERRLLVKRKCNTSIDTRQLAIVKE</sequence>
<dbReference type="Pfam" id="PF04932">
    <property type="entry name" value="Wzy_C"/>
    <property type="match status" value="1"/>
</dbReference>
<evidence type="ECO:0000256" key="5">
    <source>
        <dbReference type="SAM" id="Phobius"/>
    </source>
</evidence>
<evidence type="ECO:0000256" key="2">
    <source>
        <dbReference type="ARBA" id="ARBA00022692"/>
    </source>
</evidence>
<dbReference type="STRING" id="1379870.SD10_10960"/>
<protein>
    <recommendedName>
        <fullName evidence="6">O-antigen ligase-related domain-containing protein</fullName>
    </recommendedName>
</protein>
<feature type="transmembrane region" description="Helical" evidence="5">
    <location>
        <begin position="100"/>
        <end position="120"/>
    </location>
</feature>
<keyword evidence="2 5" id="KW-0812">Transmembrane</keyword>
<evidence type="ECO:0000256" key="4">
    <source>
        <dbReference type="ARBA" id="ARBA00023136"/>
    </source>
</evidence>
<feature type="transmembrane region" description="Helical" evidence="5">
    <location>
        <begin position="358"/>
        <end position="376"/>
    </location>
</feature>
<dbReference type="InterPro" id="IPR051533">
    <property type="entry name" value="WaaL-like"/>
</dbReference>
<feature type="transmembrane region" description="Helical" evidence="5">
    <location>
        <begin position="318"/>
        <end position="338"/>
    </location>
</feature>
<dbReference type="PANTHER" id="PTHR37422">
    <property type="entry name" value="TEICHURONIC ACID BIOSYNTHESIS PROTEIN TUAE"/>
    <property type="match status" value="1"/>
</dbReference>
<proteinExistence type="predicted"/>
<dbReference type="HOGENOM" id="CLU_646710_0_0_10"/>
<feature type="transmembrane region" description="Helical" evidence="5">
    <location>
        <begin position="211"/>
        <end position="229"/>
    </location>
</feature>
<evidence type="ECO:0000256" key="3">
    <source>
        <dbReference type="ARBA" id="ARBA00022989"/>
    </source>
</evidence>
<dbReference type="GO" id="GO:0016020">
    <property type="term" value="C:membrane"/>
    <property type="evidence" value="ECO:0007669"/>
    <property type="project" value="UniProtKB-SubCell"/>
</dbReference>
<comment type="subcellular location">
    <subcellularLocation>
        <location evidence="1">Membrane</location>
        <topology evidence="1">Multi-pass membrane protein</topology>
    </subcellularLocation>
</comment>
<feature type="transmembrane region" description="Helical" evidence="5">
    <location>
        <begin position="382"/>
        <end position="401"/>
    </location>
</feature>
<keyword evidence="4 5" id="KW-0472">Membrane</keyword>
<evidence type="ECO:0000256" key="1">
    <source>
        <dbReference type="ARBA" id="ARBA00004141"/>
    </source>
</evidence>
<feature type="transmembrane region" description="Helical" evidence="5">
    <location>
        <begin position="46"/>
        <end position="64"/>
    </location>
</feature>
<organism evidence="7 8">
    <name type="scientific">Spirosoma radiotolerans</name>
    <dbReference type="NCBI Taxonomy" id="1379870"/>
    <lineage>
        <taxon>Bacteria</taxon>
        <taxon>Pseudomonadati</taxon>
        <taxon>Bacteroidota</taxon>
        <taxon>Cytophagia</taxon>
        <taxon>Cytophagales</taxon>
        <taxon>Cytophagaceae</taxon>
        <taxon>Spirosoma</taxon>
    </lineage>
</organism>
<dbReference type="PANTHER" id="PTHR37422:SF13">
    <property type="entry name" value="LIPOPOLYSACCHARIDE BIOSYNTHESIS PROTEIN PA4999-RELATED"/>
    <property type="match status" value="1"/>
</dbReference>
<keyword evidence="3 5" id="KW-1133">Transmembrane helix</keyword>
<reference evidence="7 8" key="1">
    <citation type="journal article" date="2014" name="Curr. Microbiol.">
        <title>Spirosoma radiotolerans sp. nov., a gamma-radiation-resistant bacterium isolated from gamma ray-irradiated soil.</title>
        <authorList>
            <person name="Lee J.J."/>
            <person name="Srinivasan S."/>
            <person name="Lim S."/>
            <person name="Joe M."/>
            <person name="Im S."/>
            <person name="Bae S.I."/>
            <person name="Park K.R."/>
            <person name="Han J.H."/>
            <person name="Park S.H."/>
            <person name="Joo B.M."/>
            <person name="Park S.J."/>
            <person name="Kim M.K."/>
        </authorList>
    </citation>
    <scope>NUCLEOTIDE SEQUENCE [LARGE SCALE GENOMIC DNA]</scope>
    <source>
        <strain evidence="7 8">DG5A</strain>
    </source>
</reference>
<evidence type="ECO:0000259" key="6">
    <source>
        <dbReference type="Pfam" id="PF04932"/>
    </source>
</evidence>
<dbReference type="InterPro" id="IPR007016">
    <property type="entry name" value="O-antigen_ligase-rel_domated"/>
</dbReference>
<name>A0A0E3ZVY2_9BACT</name>
<dbReference type="PATRIC" id="fig|1379870.5.peg.2388"/>
<feature type="transmembrane region" description="Helical" evidence="5">
    <location>
        <begin position="76"/>
        <end position="93"/>
    </location>
</feature>
<accession>A0A0E3ZVY2</accession>
<gene>
    <name evidence="7" type="ORF">SD10_10960</name>
</gene>
<evidence type="ECO:0000313" key="7">
    <source>
        <dbReference type="EMBL" id="AKD55340.1"/>
    </source>
</evidence>
<evidence type="ECO:0000313" key="8">
    <source>
        <dbReference type="Proteomes" id="UP000033054"/>
    </source>
</evidence>
<keyword evidence="8" id="KW-1185">Reference proteome</keyword>
<dbReference type="KEGG" id="srd:SD10_10960"/>